<name>A0A432WJ02_9GAMM</name>
<gene>
    <name evidence="1" type="ORF">CWE14_04540</name>
</gene>
<evidence type="ECO:0000313" key="1">
    <source>
        <dbReference type="EMBL" id="RUO33738.1"/>
    </source>
</evidence>
<protein>
    <submittedName>
        <fullName evidence="1">Type VI secretion system baseplate subunit TssK</fullName>
    </submittedName>
</protein>
<dbReference type="PANTHER" id="PTHR35566">
    <property type="entry name" value="BLR3599 PROTEIN"/>
    <property type="match status" value="1"/>
</dbReference>
<reference evidence="1 2" key="1">
    <citation type="journal article" date="2011" name="Front. Microbiol.">
        <title>Genomic signatures of strain selection and enhancement in Bacillus atrophaeus var. globigii, a historical biowarfare simulant.</title>
        <authorList>
            <person name="Gibbons H.S."/>
            <person name="Broomall S.M."/>
            <person name="McNew L.A."/>
            <person name="Daligault H."/>
            <person name="Chapman C."/>
            <person name="Bruce D."/>
            <person name="Karavis M."/>
            <person name="Krepps M."/>
            <person name="McGregor P.A."/>
            <person name="Hong C."/>
            <person name="Park K.H."/>
            <person name="Akmal A."/>
            <person name="Feldman A."/>
            <person name="Lin J.S."/>
            <person name="Chang W.E."/>
            <person name="Higgs B.W."/>
            <person name="Demirev P."/>
            <person name="Lindquist J."/>
            <person name="Liem A."/>
            <person name="Fochler E."/>
            <person name="Read T.D."/>
            <person name="Tapia R."/>
            <person name="Johnson S."/>
            <person name="Bishop-Lilly K.A."/>
            <person name="Detter C."/>
            <person name="Han C."/>
            <person name="Sozhamannan S."/>
            <person name="Rosenzweig C.N."/>
            <person name="Skowronski E.W."/>
        </authorList>
    </citation>
    <scope>NUCLEOTIDE SEQUENCE [LARGE SCALE GENOMIC DNA]</scope>
    <source>
        <strain evidence="1 2">Y4G10-17</strain>
    </source>
</reference>
<comment type="caution">
    <text evidence="1">The sequence shown here is derived from an EMBL/GenBank/DDBJ whole genome shotgun (WGS) entry which is preliminary data.</text>
</comment>
<organism evidence="1 2">
    <name type="scientific">Aliidiomarina soli</name>
    <dbReference type="NCBI Taxonomy" id="1928574"/>
    <lineage>
        <taxon>Bacteria</taxon>
        <taxon>Pseudomonadati</taxon>
        <taxon>Pseudomonadota</taxon>
        <taxon>Gammaproteobacteria</taxon>
        <taxon>Alteromonadales</taxon>
        <taxon>Idiomarinaceae</taxon>
        <taxon>Aliidiomarina</taxon>
    </lineage>
</organism>
<dbReference type="AlphaFoldDB" id="A0A432WJ02"/>
<dbReference type="PANTHER" id="PTHR35566:SF1">
    <property type="entry name" value="TYPE VI SECRETION SYSTEM BASEPLATE COMPONENT TSSK1"/>
    <property type="match status" value="1"/>
</dbReference>
<dbReference type="EMBL" id="PIPO01000002">
    <property type="protein sequence ID" value="RUO33738.1"/>
    <property type="molecule type" value="Genomic_DNA"/>
</dbReference>
<dbReference type="Proteomes" id="UP000287823">
    <property type="component" value="Unassembled WGS sequence"/>
</dbReference>
<keyword evidence="2" id="KW-1185">Reference proteome</keyword>
<dbReference type="Pfam" id="PF05936">
    <property type="entry name" value="T6SS_VasE"/>
    <property type="match status" value="1"/>
</dbReference>
<sequence>MKVVEKIVWAEGVVLTQQHFQRWDSLQTATHAAWHSMLTAYPWGVDSIAWNTTALANQRLELTELKAAFPDGRLVHFQPSEATPVQMVIADEAADEQLVVYVAMADRDLVAGITGYQPPQGTVAWQAQYREVSDAYDDKRKEELLFAQPNLMLITEQELRNDLVALPVCCLRRQDDGRYALDESWQPSLIRLQKHTRSYEALKSLQQQLLHRVTQYQEKRGLLGDLSSFSSVELAGFMLQKDLAGYLSELSSLLGPAGGHPHDAFLLLNRMIAQLRLYAGAEGETHEYQHTDQINTLAGQLEEIDYLLANLTYEQDVQLRLALNEHGVLVTEDHNLGDFSSSDFYLALRQPGVTQELLDTFPDFCKVAVPSAMEELIGSALPGLTLRYCKRIPAKIRQKSGFEYFAIEKEGELWQQVEQERELAVFCTGEFSDASVELLAVDAG</sequence>
<dbReference type="InterPro" id="IPR010263">
    <property type="entry name" value="T6SS_TssK"/>
</dbReference>
<accession>A0A432WJ02</accession>
<proteinExistence type="predicted"/>
<evidence type="ECO:0000313" key="2">
    <source>
        <dbReference type="Proteomes" id="UP000287823"/>
    </source>
</evidence>
<dbReference type="RefSeq" id="WP_126798305.1">
    <property type="nucleotide sequence ID" value="NZ_PIPO01000002.1"/>
</dbReference>
<dbReference type="NCBIfam" id="TIGR03353">
    <property type="entry name" value="VI_chp_4"/>
    <property type="match status" value="1"/>
</dbReference>